<reference evidence="1 2" key="1">
    <citation type="submission" date="2020-09" db="EMBL/GenBank/DDBJ databases">
        <title>Methylomonas albis sp. nov. and Methylomonas fluvii sp. nov.: Two cold-adapted methanotrophs from the River Elbe and an amended description of Methylovulum psychrotolerans strain Eb1.</title>
        <authorList>
            <person name="Bussmann I.K."/>
            <person name="Klings K.-W."/>
            <person name="Warnstedt J."/>
            <person name="Hoppert M."/>
            <person name="Saborowski A."/>
            <person name="Horn F."/>
            <person name="Liebner S."/>
        </authorList>
    </citation>
    <scope>NUCLEOTIDE SEQUENCE [LARGE SCALE GENOMIC DNA]</scope>
    <source>
        <strain evidence="1 2">EbA</strain>
    </source>
</reference>
<sequence length="45" mass="5121">MSGRRNAGFYPGLVLWIVDNQRHQTRMMLFDPEAQTGIIDEADLG</sequence>
<accession>A0ABR9D2N8</accession>
<evidence type="ECO:0000313" key="2">
    <source>
        <dbReference type="Proteomes" id="UP000652176"/>
    </source>
</evidence>
<dbReference type="EMBL" id="JACXSS010000001">
    <property type="protein sequence ID" value="MBD9356499.1"/>
    <property type="molecule type" value="Genomic_DNA"/>
</dbReference>
<evidence type="ECO:0000313" key="1">
    <source>
        <dbReference type="EMBL" id="MBD9356499.1"/>
    </source>
</evidence>
<proteinExistence type="predicted"/>
<organism evidence="1 2">
    <name type="scientific">Methylomonas albis</name>
    <dbReference type="NCBI Taxonomy" id="1854563"/>
    <lineage>
        <taxon>Bacteria</taxon>
        <taxon>Pseudomonadati</taxon>
        <taxon>Pseudomonadota</taxon>
        <taxon>Gammaproteobacteria</taxon>
        <taxon>Methylococcales</taxon>
        <taxon>Methylococcaceae</taxon>
        <taxon>Methylomonas</taxon>
    </lineage>
</organism>
<protein>
    <submittedName>
        <fullName evidence="1">Uncharacterized protein</fullName>
    </submittedName>
</protein>
<name>A0ABR9D2N8_9GAMM</name>
<dbReference type="Proteomes" id="UP000652176">
    <property type="component" value="Unassembled WGS sequence"/>
</dbReference>
<keyword evidence="2" id="KW-1185">Reference proteome</keyword>
<dbReference type="RefSeq" id="WP_192374847.1">
    <property type="nucleotide sequence ID" value="NZ_CAJHIV010000001.1"/>
</dbReference>
<comment type="caution">
    <text evidence="1">The sequence shown here is derived from an EMBL/GenBank/DDBJ whole genome shotgun (WGS) entry which is preliminary data.</text>
</comment>
<gene>
    <name evidence="1" type="ORF">IE877_11465</name>
</gene>